<feature type="compositionally biased region" description="Gly residues" evidence="1">
    <location>
        <begin position="147"/>
        <end position="171"/>
    </location>
</feature>
<dbReference type="Proteomes" id="UP000078237">
    <property type="component" value="Unassembled WGS sequence"/>
</dbReference>
<evidence type="ECO:0000313" key="3">
    <source>
        <dbReference type="Proteomes" id="UP000078237"/>
    </source>
</evidence>
<dbReference type="EMBL" id="LCTW02000051">
    <property type="protein sequence ID" value="KXX80761.1"/>
    <property type="molecule type" value="Genomic_DNA"/>
</dbReference>
<accession>A0A175WBA9</accession>
<evidence type="ECO:0000313" key="2">
    <source>
        <dbReference type="EMBL" id="KXX80761.1"/>
    </source>
</evidence>
<sequence length="438" mass="50354">MANEYSDSEVDVYIRRVPPRRPAHSHIPHFRAPDIERPEIRDAHYPGPSRNLPVYVINATEFHHVQITTFANRDTFLGILRHYNSNGRGRDVWRSRYKANRFLREEAARSTRHEVRIDTDPRPGGPRPMFFRPGRGTRHSSDDDGSDGFGDGFGRFSGRGPRPGGGDGGMGPDHLYMTAADGHRPARSRDHVVHVVPAEEMLRPERHHFQGARVEVRPRDEHHSHHEERHEERVHLQELRPQRMHTVQTHHADNVRELRPERTGRSPTRKIHLRGGGGKPASGTDIPSYCFMFDRGKPILIYDAQDVDLNWSNKTFVAHLRHQYRALHYGWIMKPHTWVQDIGMIYVLVWVFDGPTRRIKLLNKAELVESPKSGTLSAHDFRYIMDNPPPGKCFGKAVARILQGVRGTRPGRHPQIVLMFEFANLPRTRCAKPALRNG</sequence>
<feature type="region of interest" description="Disordered" evidence="1">
    <location>
        <begin position="261"/>
        <end position="280"/>
    </location>
</feature>
<dbReference type="OrthoDB" id="10457144at2759"/>
<dbReference type="AlphaFoldDB" id="A0A175WBA9"/>
<keyword evidence="3" id="KW-1185">Reference proteome</keyword>
<organism evidence="2 3">
    <name type="scientific">Madurella mycetomatis</name>
    <dbReference type="NCBI Taxonomy" id="100816"/>
    <lineage>
        <taxon>Eukaryota</taxon>
        <taxon>Fungi</taxon>
        <taxon>Dikarya</taxon>
        <taxon>Ascomycota</taxon>
        <taxon>Pezizomycotina</taxon>
        <taxon>Sordariomycetes</taxon>
        <taxon>Sordariomycetidae</taxon>
        <taxon>Sordariales</taxon>
        <taxon>Sordariales incertae sedis</taxon>
        <taxon>Madurella</taxon>
    </lineage>
</organism>
<name>A0A175WBA9_9PEZI</name>
<proteinExistence type="predicted"/>
<comment type="caution">
    <text evidence="2">The sequence shown here is derived from an EMBL/GenBank/DDBJ whole genome shotgun (WGS) entry which is preliminary data.</text>
</comment>
<gene>
    <name evidence="2" type="ORF">MMYC01_203930</name>
</gene>
<reference evidence="2 3" key="1">
    <citation type="journal article" date="2016" name="Genome Announc.">
        <title>Genome Sequence of Madurella mycetomatis mm55, Isolated from a Human Mycetoma Case in Sudan.</title>
        <authorList>
            <person name="Smit S."/>
            <person name="Derks M.F."/>
            <person name="Bervoets S."/>
            <person name="Fahal A."/>
            <person name="van Leeuwen W."/>
            <person name="van Belkum A."/>
            <person name="van de Sande W.W."/>
        </authorList>
    </citation>
    <scope>NUCLEOTIDE SEQUENCE [LARGE SCALE GENOMIC DNA]</scope>
    <source>
        <strain evidence="3">mm55</strain>
    </source>
</reference>
<dbReference type="VEuPathDB" id="FungiDB:MMYC01_203930"/>
<evidence type="ECO:0000256" key="1">
    <source>
        <dbReference type="SAM" id="MobiDB-lite"/>
    </source>
</evidence>
<feature type="region of interest" description="Disordered" evidence="1">
    <location>
        <begin position="113"/>
        <end position="173"/>
    </location>
</feature>
<protein>
    <submittedName>
        <fullName evidence="2">Uncharacterized protein</fullName>
    </submittedName>
</protein>